<evidence type="ECO:0000256" key="1">
    <source>
        <dbReference type="SAM" id="MobiDB-lite"/>
    </source>
</evidence>
<protein>
    <submittedName>
        <fullName evidence="2">RNA-directed DNA polymerase, eukaryota</fullName>
    </submittedName>
</protein>
<feature type="compositionally biased region" description="Low complexity" evidence="1">
    <location>
        <begin position="27"/>
        <end position="50"/>
    </location>
</feature>
<proteinExistence type="predicted"/>
<evidence type="ECO:0000313" key="2">
    <source>
        <dbReference type="WBParaSite" id="ASIM_0000870901-mRNA-1"/>
    </source>
</evidence>
<feature type="region of interest" description="Disordered" evidence="1">
    <location>
        <begin position="27"/>
        <end position="57"/>
    </location>
</feature>
<accession>A0A0M3JM27</accession>
<dbReference type="AlphaFoldDB" id="A0A0M3JM27"/>
<organism evidence="2">
    <name type="scientific">Anisakis simplex</name>
    <name type="common">Herring worm</name>
    <dbReference type="NCBI Taxonomy" id="6269"/>
    <lineage>
        <taxon>Eukaryota</taxon>
        <taxon>Metazoa</taxon>
        <taxon>Ecdysozoa</taxon>
        <taxon>Nematoda</taxon>
        <taxon>Chromadorea</taxon>
        <taxon>Rhabditida</taxon>
        <taxon>Spirurina</taxon>
        <taxon>Ascaridomorpha</taxon>
        <taxon>Ascaridoidea</taxon>
        <taxon>Anisakidae</taxon>
        <taxon>Anisakis</taxon>
        <taxon>Anisakis simplex complex</taxon>
    </lineage>
</organism>
<name>A0A0M3JM27_ANISI</name>
<sequence length="70" mass="7731">LEALKREGAIKDVLVDDKKRWSGDNEVSEVNNINDDNNNECENGNGVSNSDQSVQSSAECNHHFNAIDVE</sequence>
<reference evidence="2" key="1">
    <citation type="submission" date="2017-02" db="UniProtKB">
        <authorList>
            <consortium name="WormBaseParasite"/>
        </authorList>
    </citation>
    <scope>IDENTIFICATION</scope>
</reference>
<dbReference type="WBParaSite" id="ASIM_0000870901-mRNA-1">
    <property type="protein sequence ID" value="ASIM_0000870901-mRNA-1"/>
    <property type="gene ID" value="ASIM_0000870901"/>
</dbReference>